<accession>A0A5N3ZZ93</accession>
<dbReference type="AlphaFoldDB" id="A0A5N3ZZ93"/>
<keyword evidence="2" id="KW-1185">Reference proteome</keyword>
<evidence type="ECO:0008006" key="3">
    <source>
        <dbReference type="Google" id="ProtNLM"/>
    </source>
</evidence>
<gene>
    <name evidence="1" type="ORF">PPYR_15239</name>
</gene>
<dbReference type="PANTHER" id="PTHR33053">
    <property type="entry name" value="PROTEIN, PUTATIVE-RELATED"/>
    <property type="match status" value="1"/>
</dbReference>
<evidence type="ECO:0000313" key="2">
    <source>
        <dbReference type="Proteomes" id="UP000327044"/>
    </source>
</evidence>
<proteinExistence type="predicted"/>
<dbReference type="PANTHER" id="PTHR33053:SF24">
    <property type="entry name" value="TRANSPOSASE DOMAIN-CONTAINING PROTEIN"/>
    <property type="match status" value="1"/>
</dbReference>
<dbReference type="EMBL" id="VVIM01001381">
    <property type="protein sequence ID" value="KAB0790391.1"/>
    <property type="molecule type" value="Genomic_DNA"/>
</dbReference>
<name>A0A5N3ZZ93_PHOPY</name>
<evidence type="ECO:0000313" key="1">
    <source>
        <dbReference type="EMBL" id="KAB0790391.1"/>
    </source>
</evidence>
<feature type="non-terminal residue" evidence="1">
    <location>
        <position position="164"/>
    </location>
</feature>
<sequence length="164" mass="18971">MVALKHYIPQEINRKPRPLSELARFKATEFRSFLLYIGPIVLPQVVDIAIYEHFLLLHAAIVILCSRKHIVQFGCDSAFQLLKTFVQHSEHLYGAEFQIFNVHNLIHLPADVAMYGPLDCFSAFPLENFLGQLKRLIKSPKEPLKQICKRLQEISFLIDEKQQS</sequence>
<dbReference type="Proteomes" id="UP000327044">
    <property type="component" value="Unassembled WGS sequence"/>
</dbReference>
<dbReference type="InParanoid" id="A0A5N3ZZ93"/>
<comment type="caution">
    <text evidence="1">The sequence shown here is derived from an EMBL/GenBank/DDBJ whole genome shotgun (WGS) entry which is preliminary data.</text>
</comment>
<reference evidence="1 2" key="1">
    <citation type="journal article" date="2018" name="Elife">
        <title>Firefly genomes illuminate parallel origins of bioluminescence in beetles.</title>
        <authorList>
            <person name="Fallon T.R."/>
            <person name="Lower S.E."/>
            <person name="Chang C.H."/>
            <person name="Bessho-Uehara M."/>
            <person name="Martin G.J."/>
            <person name="Bewick A.J."/>
            <person name="Behringer M."/>
            <person name="Debat H.J."/>
            <person name="Wong I."/>
            <person name="Day J.C."/>
            <person name="Suvorov A."/>
            <person name="Silva C.J."/>
            <person name="Stanger-Hall K.F."/>
            <person name="Hall D.W."/>
            <person name="Schmitz R.J."/>
            <person name="Nelson D.R."/>
            <person name="Lewis S.M."/>
            <person name="Shigenobu S."/>
            <person name="Bybee S.M."/>
            <person name="Larracuente A.M."/>
            <person name="Oba Y."/>
            <person name="Weng J.K."/>
        </authorList>
    </citation>
    <scope>NUCLEOTIDE SEQUENCE [LARGE SCALE GENOMIC DNA]</scope>
    <source>
        <strain evidence="1">1611_PpyrPB1</strain>
        <tissue evidence="1">Whole body</tissue>
    </source>
</reference>
<organism evidence="1 2">
    <name type="scientific">Photinus pyralis</name>
    <name type="common">Common eastern firefly</name>
    <name type="synonym">Lampyris pyralis</name>
    <dbReference type="NCBI Taxonomy" id="7054"/>
    <lineage>
        <taxon>Eukaryota</taxon>
        <taxon>Metazoa</taxon>
        <taxon>Ecdysozoa</taxon>
        <taxon>Arthropoda</taxon>
        <taxon>Hexapoda</taxon>
        <taxon>Insecta</taxon>
        <taxon>Pterygota</taxon>
        <taxon>Neoptera</taxon>
        <taxon>Endopterygota</taxon>
        <taxon>Coleoptera</taxon>
        <taxon>Polyphaga</taxon>
        <taxon>Elateriformia</taxon>
        <taxon>Elateroidea</taxon>
        <taxon>Lampyridae</taxon>
        <taxon>Lampyrinae</taxon>
        <taxon>Photinus</taxon>
    </lineage>
</organism>
<protein>
    <recommendedName>
        <fullName evidence="3">DUF4218 domain-containing protein</fullName>
    </recommendedName>
</protein>